<feature type="region of interest" description="Disordered" evidence="3">
    <location>
        <begin position="649"/>
        <end position="671"/>
    </location>
</feature>
<dbReference type="PANTHER" id="PTHR11481">
    <property type="entry name" value="IMMUNOGLOBULIN FC RECEPTOR"/>
    <property type="match status" value="1"/>
</dbReference>
<dbReference type="PROSITE" id="PS50835">
    <property type="entry name" value="IG_LIKE"/>
    <property type="match status" value="5"/>
</dbReference>
<reference evidence="8" key="1">
    <citation type="submission" date="2025-08" db="UniProtKB">
        <authorList>
            <consortium name="RefSeq"/>
        </authorList>
    </citation>
    <scope>IDENTIFICATION</scope>
</reference>
<feature type="transmembrane region" description="Helical" evidence="4">
    <location>
        <begin position="719"/>
        <end position="738"/>
    </location>
</feature>
<dbReference type="Pfam" id="PF13927">
    <property type="entry name" value="Ig_3"/>
    <property type="match status" value="1"/>
</dbReference>
<evidence type="ECO:0000313" key="7">
    <source>
        <dbReference type="Proteomes" id="UP000694888"/>
    </source>
</evidence>
<dbReference type="Gene3D" id="2.60.40.10">
    <property type="entry name" value="Immunoglobulins"/>
    <property type="match status" value="4"/>
</dbReference>
<dbReference type="RefSeq" id="XP_035827283.1">
    <property type="nucleotide sequence ID" value="XM_035971390.1"/>
</dbReference>
<gene>
    <name evidence="8" type="primary">LOC101861971</name>
</gene>
<feature type="domain" description="Ig-like" evidence="6">
    <location>
        <begin position="69"/>
        <end position="157"/>
    </location>
</feature>
<feature type="signal peptide" evidence="5">
    <location>
        <begin position="1"/>
        <end position="22"/>
    </location>
</feature>
<proteinExistence type="predicted"/>
<feature type="domain" description="Ig-like" evidence="6">
    <location>
        <begin position="434"/>
        <end position="511"/>
    </location>
</feature>
<evidence type="ECO:0000256" key="3">
    <source>
        <dbReference type="SAM" id="MobiDB-lite"/>
    </source>
</evidence>
<dbReference type="SUPFAM" id="SSF48726">
    <property type="entry name" value="Immunoglobulin"/>
    <property type="match status" value="3"/>
</dbReference>
<organism evidence="7 8">
    <name type="scientific">Aplysia californica</name>
    <name type="common">California sea hare</name>
    <dbReference type="NCBI Taxonomy" id="6500"/>
    <lineage>
        <taxon>Eukaryota</taxon>
        <taxon>Metazoa</taxon>
        <taxon>Spiralia</taxon>
        <taxon>Lophotrochozoa</taxon>
        <taxon>Mollusca</taxon>
        <taxon>Gastropoda</taxon>
        <taxon>Heterobranchia</taxon>
        <taxon>Euthyneura</taxon>
        <taxon>Tectipleura</taxon>
        <taxon>Aplysiida</taxon>
        <taxon>Aplysioidea</taxon>
        <taxon>Aplysiidae</taxon>
        <taxon>Aplysia</taxon>
    </lineage>
</organism>
<dbReference type="PROSITE" id="PS51257">
    <property type="entry name" value="PROKAR_LIPOPROTEIN"/>
    <property type="match status" value="1"/>
</dbReference>
<dbReference type="InterPro" id="IPR036179">
    <property type="entry name" value="Ig-like_dom_sf"/>
</dbReference>
<feature type="domain" description="Ig-like" evidence="6">
    <location>
        <begin position="169"/>
        <end position="253"/>
    </location>
</feature>
<dbReference type="InterPro" id="IPR003599">
    <property type="entry name" value="Ig_sub"/>
</dbReference>
<evidence type="ECO:0000313" key="8">
    <source>
        <dbReference type="RefSeq" id="XP_035827283.1"/>
    </source>
</evidence>
<dbReference type="InterPro" id="IPR007110">
    <property type="entry name" value="Ig-like_dom"/>
</dbReference>
<feature type="domain" description="Ig-like" evidence="6">
    <location>
        <begin position="567"/>
        <end position="646"/>
    </location>
</feature>
<evidence type="ECO:0000256" key="4">
    <source>
        <dbReference type="SAM" id="Phobius"/>
    </source>
</evidence>
<dbReference type="Pfam" id="PF13895">
    <property type="entry name" value="Ig_2"/>
    <property type="match status" value="2"/>
</dbReference>
<dbReference type="InterPro" id="IPR003598">
    <property type="entry name" value="Ig_sub2"/>
</dbReference>
<dbReference type="PANTHER" id="PTHR11481:SF60">
    <property type="entry name" value="IG-LIKE DOMAIN-CONTAINING PROTEIN"/>
    <property type="match status" value="1"/>
</dbReference>
<feature type="chain" id="PRO_5047512005" evidence="5">
    <location>
        <begin position="23"/>
        <end position="740"/>
    </location>
</feature>
<feature type="domain" description="Ig-like" evidence="6">
    <location>
        <begin position="359"/>
        <end position="424"/>
    </location>
</feature>
<dbReference type="SMART" id="SM00409">
    <property type="entry name" value="IG"/>
    <property type="match status" value="4"/>
</dbReference>
<keyword evidence="4" id="KW-1133">Transmembrane helix</keyword>
<keyword evidence="4" id="KW-0812">Transmembrane</keyword>
<name>A0ABM1VXZ0_APLCA</name>
<dbReference type="InterPro" id="IPR050488">
    <property type="entry name" value="Ig_Fc_receptor"/>
</dbReference>
<dbReference type="InterPro" id="IPR013783">
    <property type="entry name" value="Ig-like_fold"/>
</dbReference>
<sequence length="740" mass="78722">MISSRPFLAALVLYGCIAWASGTTCSSDDFCTETAYVTSRCDGQNCVCKDATRYKPIPTGCGDKDPHTPYITVGNIRGHYHAPLNSSNVTLTCATTYKEQAKYNWFQKLNNVTEGIPGANGQTYTASVQAPMSDPVTYSCQVVGLGSYTSEKSAEFTISRSETSDSGVQNVVIVPEPQYPLRNSYALIKCLVYAGSSQNLRYSWTFEGAPISGQHDSTLQINKITSNDAGDYVCSVREDGVAADHASRPTYIRPRDGQSKPYLTPDKINGVETVQYMLTCHTSSSTPGMTFELRDGGTGKRVQTSSSGVFIVTATAVYSTYKCACLFNGTEVESARSVPVQGKDIVMHGIRGPKYWVAGVPATLGCGSVSLKTTSVSYQWFEGAHILTGETGKALTVTNPKAGSTWYNCIVTTSRGTKDSRFMSVHVSDSPIAPRVRTSAYPLHLGGRYTLTCDSLTPLATATYKWTKDGVDLPSTSRTYLISSMAAENAGTYNCSITLGNKTVNSSSSLVVDKPGAKGLVCDVDDVTKQQYQGQGDAYTGNCIAGRFECSLGAKLVANGCVSPDPPRVVRNVTDLELGGRYTLTCTSTTSVAAATYRWNKDVHVLPSNSSTYVISSLSAADFGSYTCRITVNGKTSHYAQPLPVQVQGVTTEPPGPGPTGPRPTGTGPGTDPGKACTSYYDCQVGEAYNGKCVSGHCECSPGAHVHGNVCDPNPAVRVSVSLLLLPVTVLAVLVVGLRT</sequence>
<keyword evidence="7" id="KW-1185">Reference proteome</keyword>
<evidence type="ECO:0000256" key="1">
    <source>
        <dbReference type="ARBA" id="ARBA00022729"/>
    </source>
</evidence>
<dbReference type="SMART" id="SM00408">
    <property type="entry name" value="IGc2"/>
    <property type="match status" value="3"/>
</dbReference>
<evidence type="ECO:0000256" key="2">
    <source>
        <dbReference type="ARBA" id="ARBA00023157"/>
    </source>
</evidence>
<keyword evidence="1 5" id="KW-0732">Signal</keyword>
<keyword evidence="2" id="KW-1015">Disulfide bond</keyword>
<accession>A0ABM1VXZ0</accession>
<keyword evidence="4" id="KW-0472">Membrane</keyword>
<dbReference type="GeneID" id="101861971"/>
<protein>
    <submittedName>
        <fullName evidence="8">Carcinoembryonic antigen-related cell adhesion molecule 5</fullName>
    </submittedName>
</protein>
<evidence type="ECO:0000256" key="5">
    <source>
        <dbReference type="SAM" id="SignalP"/>
    </source>
</evidence>
<evidence type="ECO:0000259" key="6">
    <source>
        <dbReference type="PROSITE" id="PS50835"/>
    </source>
</evidence>
<dbReference type="Proteomes" id="UP000694888">
    <property type="component" value="Unplaced"/>
</dbReference>